<dbReference type="EMBL" id="JAQQDW010000020">
    <property type="protein sequence ID" value="MFM0104288.1"/>
    <property type="molecule type" value="Genomic_DNA"/>
</dbReference>
<organism evidence="1 2">
    <name type="scientific">Paraburkholderia rhynchosiae</name>
    <dbReference type="NCBI Taxonomy" id="487049"/>
    <lineage>
        <taxon>Bacteria</taxon>
        <taxon>Pseudomonadati</taxon>
        <taxon>Pseudomonadota</taxon>
        <taxon>Betaproteobacteria</taxon>
        <taxon>Burkholderiales</taxon>
        <taxon>Burkholderiaceae</taxon>
        <taxon>Paraburkholderia</taxon>
    </lineage>
</organism>
<name>A0ACC7NB92_9BURK</name>
<proteinExistence type="predicted"/>
<evidence type="ECO:0000313" key="1">
    <source>
        <dbReference type="EMBL" id="MFM0104288.1"/>
    </source>
</evidence>
<evidence type="ECO:0000313" key="2">
    <source>
        <dbReference type="Proteomes" id="UP001629235"/>
    </source>
</evidence>
<accession>A0ACC7NB92</accession>
<reference evidence="1 2" key="1">
    <citation type="journal article" date="2024" name="Chem. Sci.">
        <title>Discovery of megapolipeptins by genome mining of a Burkholderiales bacteria collection.</title>
        <authorList>
            <person name="Paulo B.S."/>
            <person name="Recchia M.J.J."/>
            <person name="Lee S."/>
            <person name="Fergusson C.H."/>
            <person name="Romanowski S.B."/>
            <person name="Hernandez A."/>
            <person name="Krull N."/>
            <person name="Liu D.Y."/>
            <person name="Cavanagh H."/>
            <person name="Bos A."/>
            <person name="Gray C.A."/>
            <person name="Murphy B.T."/>
            <person name="Linington R.G."/>
            <person name="Eustaquio A.S."/>
        </authorList>
    </citation>
    <scope>NUCLEOTIDE SEQUENCE [LARGE SCALE GENOMIC DNA]</scope>
    <source>
        <strain evidence="1 2">RL18-126-BIB-B</strain>
    </source>
</reference>
<gene>
    <name evidence="1" type="ORF">PQR01_12545</name>
</gene>
<comment type="caution">
    <text evidence="1">The sequence shown here is derived from an EMBL/GenBank/DDBJ whole genome shotgun (WGS) entry which is preliminary data.</text>
</comment>
<dbReference type="Proteomes" id="UP001629235">
    <property type="component" value="Unassembled WGS sequence"/>
</dbReference>
<sequence>MSILLLLISGSCSAVASILLRVASQYAVVSGDLSTLLFARPNLMRGAALGAYGVGFLLYALALKRVELSIAYPVMVAVTVIELYLFSLWSGDGLSFKTISGAALLMAGVWLMYSSRGAAA</sequence>
<keyword evidence="2" id="KW-1185">Reference proteome</keyword>
<protein>
    <submittedName>
        <fullName evidence="1">Ligand-binding protein SH3</fullName>
    </submittedName>
</protein>